<dbReference type="InterPro" id="IPR016032">
    <property type="entry name" value="Sig_transdc_resp-reg_C-effctor"/>
</dbReference>
<dbReference type="AlphaFoldDB" id="A0A5M3WE87"/>
<dbReference type="GO" id="GO:0006355">
    <property type="term" value="P:regulation of DNA-templated transcription"/>
    <property type="evidence" value="ECO:0007669"/>
    <property type="project" value="InterPro"/>
</dbReference>
<dbReference type="SUPFAM" id="SSF52172">
    <property type="entry name" value="CheY-like"/>
    <property type="match status" value="1"/>
</dbReference>
<accession>A0A5M3WE87</accession>
<dbReference type="Proteomes" id="UP000331127">
    <property type="component" value="Unassembled WGS sequence"/>
</dbReference>
<name>A0A5M3WE87_9ACTN</name>
<dbReference type="InterPro" id="IPR011006">
    <property type="entry name" value="CheY-like_superfamily"/>
</dbReference>
<dbReference type="GO" id="GO:0003677">
    <property type="term" value="F:DNA binding"/>
    <property type="evidence" value="ECO:0007669"/>
    <property type="project" value="InterPro"/>
</dbReference>
<gene>
    <name evidence="1" type="ORF">Amac_008590</name>
</gene>
<dbReference type="RefSeq" id="WP_155352971.1">
    <property type="nucleotide sequence ID" value="NZ_BAAAHL010000077.1"/>
</dbReference>
<evidence type="ECO:0000313" key="2">
    <source>
        <dbReference type="Proteomes" id="UP000331127"/>
    </source>
</evidence>
<dbReference type="OrthoDB" id="3394607at2"/>
<evidence type="ECO:0000313" key="1">
    <source>
        <dbReference type="EMBL" id="GES07264.1"/>
    </source>
</evidence>
<dbReference type="EMBL" id="BLAE01000005">
    <property type="protein sequence ID" value="GES07264.1"/>
    <property type="molecule type" value="Genomic_DNA"/>
</dbReference>
<protein>
    <recommendedName>
        <fullName evidence="3">DNA-binding response regulator</fullName>
    </recommendedName>
</protein>
<dbReference type="Gene3D" id="3.40.50.2300">
    <property type="match status" value="1"/>
</dbReference>
<organism evidence="1 2">
    <name type="scientific">Acrocarpospora macrocephala</name>
    <dbReference type="NCBI Taxonomy" id="150177"/>
    <lineage>
        <taxon>Bacteria</taxon>
        <taxon>Bacillati</taxon>
        <taxon>Actinomycetota</taxon>
        <taxon>Actinomycetes</taxon>
        <taxon>Streptosporangiales</taxon>
        <taxon>Streptosporangiaceae</taxon>
        <taxon>Acrocarpospora</taxon>
    </lineage>
</organism>
<sequence length="201" mass="22180">MFVRIAVFDPLPVYRHGVMATLREAGLGSESPDDIFTWMDDDHLRLVVLSLQAGNDWERLGRLCRTYNDVLVVALLPDDAVTTHVRALASGAVAALPRDAQPSAVRATVEAVIGGRTVLPIDVLRGLTSHRASTSPDAAVPSPRELEWLRHLSTGAIVAELADQAGYSERMMFRLLRDLYKRMRAGNRTEALLLARENGWI</sequence>
<comment type="caution">
    <text evidence="1">The sequence shown here is derived from an EMBL/GenBank/DDBJ whole genome shotgun (WGS) entry which is preliminary data.</text>
</comment>
<proteinExistence type="predicted"/>
<evidence type="ECO:0008006" key="3">
    <source>
        <dbReference type="Google" id="ProtNLM"/>
    </source>
</evidence>
<dbReference type="SUPFAM" id="SSF46894">
    <property type="entry name" value="C-terminal effector domain of the bipartite response regulators"/>
    <property type="match status" value="1"/>
</dbReference>
<reference evidence="1 2" key="1">
    <citation type="submission" date="2019-10" db="EMBL/GenBank/DDBJ databases">
        <title>Whole genome shotgun sequence of Acrocarpospora macrocephala NBRC 16266.</title>
        <authorList>
            <person name="Ichikawa N."/>
            <person name="Kimura A."/>
            <person name="Kitahashi Y."/>
            <person name="Komaki H."/>
            <person name="Oguchi A."/>
        </authorList>
    </citation>
    <scope>NUCLEOTIDE SEQUENCE [LARGE SCALE GENOMIC DNA]</scope>
    <source>
        <strain evidence="1 2">NBRC 16266</strain>
    </source>
</reference>
<keyword evidence="2" id="KW-1185">Reference proteome</keyword>